<evidence type="ECO:0000313" key="3">
    <source>
        <dbReference type="Proteomes" id="UP000234474"/>
    </source>
</evidence>
<proteinExistence type="predicted"/>
<dbReference type="GeneID" id="36528689"/>
<dbReference type="EMBL" id="MSZS01000005">
    <property type="protein sequence ID" value="PKX92929.1"/>
    <property type="molecule type" value="Genomic_DNA"/>
</dbReference>
<dbReference type="RefSeq" id="XP_024681524.1">
    <property type="nucleotide sequence ID" value="XM_024821363.1"/>
</dbReference>
<evidence type="ECO:0000256" key="1">
    <source>
        <dbReference type="SAM" id="Phobius"/>
    </source>
</evidence>
<organism evidence="2 3">
    <name type="scientific">Aspergillus novofumigatus (strain IBT 16806)</name>
    <dbReference type="NCBI Taxonomy" id="1392255"/>
    <lineage>
        <taxon>Eukaryota</taxon>
        <taxon>Fungi</taxon>
        <taxon>Dikarya</taxon>
        <taxon>Ascomycota</taxon>
        <taxon>Pezizomycotina</taxon>
        <taxon>Eurotiomycetes</taxon>
        <taxon>Eurotiomycetidae</taxon>
        <taxon>Eurotiales</taxon>
        <taxon>Aspergillaceae</taxon>
        <taxon>Aspergillus</taxon>
        <taxon>Aspergillus subgen. Fumigati</taxon>
    </lineage>
</organism>
<accession>A0A2I1C5J5</accession>
<feature type="transmembrane region" description="Helical" evidence="1">
    <location>
        <begin position="26"/>
        <end position="45"/>
    </location>
</feature>
<keyword evidence="1" id="KW-1133">Transmembrane helix</keyword>
<dbReference type="AlphaFoldDB" id="A0A2I1C5J5"/>
<keyword evidence="3" id="KW-1185">Reference proteome</keyword>
<reference evidence="3" key="1">
    <citation type="journal article" date="2018" name="Proc. Natl. Acad. Sci. U.S.A.">
        <title>Linking secondary metabolites to gene clusters through genome sequencing of six diverse Aspergillus species.</title>
        <authorList>
            <person name="Kaerboelling I."/>
            <person name="Vesth T.C."/>
            <person name="Frisvad J.C."/>
            <person name="Nybo J.L."/>
            <person name="Theobald S."/>
            <person name="Kuo A."/>
            <person name="Bowyer P."/>
            <person name="Matsuda Y."/>
            <person name="Mondo S."/>
            <person name="Lyhne E.K."/>
            <person name="Kogle M.E."/>
            <person name="Clum A."/>
            <person name="Lipzen A."/>
            <person name="Salamov A."/>
            <person name="Ngan C.Y."/>
            <person name="Daum C."/>
            <person name="Chiniquy J."/>
            <person name="Barry K."/>
            <person name="LaButti K."/>
            <person name="Haridas S."/>
            <person name="Simmons B.A."/>
            <person name="Magnuson J.K."/>
            <person name="Mortensen U.H."/>
            <person name="Larsen T.O."/>
            <person name="Grigoriev I.V."/>
            <person name="Baker S.E."/>
            <person name="Andersen M.R."/>
        </authorList>
    </citation>
    <scope>NUCLEOTIDE SEQUENCE [LARGE SCALE GENOMIC DNA]</scope>
    <source>
        <strain evidence="3">IBT 16806</strain>
    </source>
</reference>
<evidence type="ECO:0000313" key="2">
    <source>
        <dbReference type="EMBL" id="PKX92929.1"/>
    </source>
</evidence>
<protein>
    <submittedName>
        <fullName evidence="2">Uncharacterized protein</fullName>
    </submittedName>
</protein>
<keyword evidence="1" id="KW-0812">Transmembrane</keyword>
<dbReference type="VEuPathDB" id="FungiDB:P174DRAFT_216633"/>
<comment type="caution">
    <text evidence="2">The sequence shown here is derived from an EMBL/GenBank/DDBJ whole genome shotgun (WGS) entry which is preliminary data.</text>
</comment>
<keyword evidence="1" id="KW-0472">Membrane</keyword>
<dbReference type="Proteomes" id="UP000234474">
    <property type="component" value="Unassembled WGS sequence"/>
</dbReference>
<gene>
    <name evidence="2" type="ORF">P174DRAFT_216633</name>
</gene>
<sequence>MHNISNPSHLVSWLGPLGPSALVPSLAAWHYGMAFVVLAGFRAALGSMVGSRLPMQSGLCEVS</sequence>
<name>A0A2I1C5J5_ASPN1</name>